<name>A0A913ZT12_PATMI</name>
<feature type="region of interest" description="Disordered" evidence="1">
    <location>
        <begin position="135"/>
        <end position="163"/>
    </location>
</feature>
<feature type="region of interest" description="Disordered" evidence="1">
    <location>
        <begin position="203"/>
        <end position="233"/>
    </location>
</feature>
<reference evidence="4" key="1">
    <citation type="submission" date="2022-11" db="UniProtKB">
        <authorList>
            <consortium name="EnsemblMetazoa"/>
        </authorList>
    </citation>
    <scope>IDENTIFICATION</scope>
</reference>
<dbReference type="GeneID" id="119726945"/>
<dbReference type="Proteomes" id="UP000887568">
    <property type="component" value="Unplaced"/>
</dbReference>
<feature type="compositionally biased region" description="Polar residues" evidence="1">
    <location>
        <begin position="146"/>
        <end position="156"/>
    </location>
</feature>
<proteinExistence type="predicted"/>
<protein>
    <recommendedName>
        <fullName evidence="6">TNFR-Cys domain-containing protein</fullName>
    </recommendedName>
</protein>
<sequence>MDSVLLLALVVCTITGALSDLSPIDFKGQAVTEDMETLYPRYPACSRGREFAIVVSETERAEGRVHYERVKSDGKVKYYFCASCTVCADHGLTTASPCTERANAECSVDCLVPGCMFDEASTSCRRTSIIGTRRDDVTEDGGNINPCGTSMTSPMSANEGERPFKYDKKRPSRPLQVNVHYGHLFHLDPTANDVTTVTKIGAATSPKNLHRGNDGPTLRPLRKSEKPTGKQTNVSSWVASETLFVGTGIVVAVIIANVAAFMYIRSKKKQSKQSKRPITNSTEVLYAALARARTDSNVTSNQSSSVTAV</sequence>
<dbReference type="OMA" id="YPRYPAC"/>
<dbReference type="AlphaFoldDB" id="A0A913ZT12"/>
<keyword evidence="2" id="KW-0472">Membrane</keyword>
<dbReference type="RefSeq" id="XP_038054752.1">
    <property type="nucleotide sequence ID" value="XM_038198824.1"/>
</dbReference>
<organism evidence="4 5">
    <name type="scientific">Patiria miniata</name>
    <name type="common">Bat star</name>
    <name type="synonym">Asterina miniata</name>
    <dbReference type="NCBI Taxonomy" id="46514"/>
    <lineage>
        <taxon>Eukaryota</taxon>
        <taxon>Metazoa</taxon>
        <taxon>Echinodermata</taxon>
        <taxon>Eleutherozoa</taxon>
        <taxon>Asterozoa</taxon>
        <taxon>Asteroidea</taxon>
        <taxon>Valvatacea</taxon>
        <taxon>Valvatida</taxon>
        <taxon>Asterinidae</taxon>
        <taxon>Patiria</taxon>
    </lineage>
</organism>
<evidence type="ECO:0008006" key="6">
    <source>
        <dbReference type="Google" id="ProtNLM"/>
    </source>
</evidence>
<keyword evidence="2" id="KW-0812">Transmembrane</keyword>
<evidence type="ECO:0000256" key="3">
    <source>
        <dbReference type="SAM" id="SignalP"/>
    </source>
</evidence>
<accession>A0A913ZT12</accession>
<evidence type="ECO:0000256" key="1">
    <source>
        <dbReference type="SAM" id="MobiDB-lite"/>
    </source>
</evidence>
<keyword evidence="5" id="KW-1185">Reference proteome</keyword>
<dbReference type="EnsemblMetazoa" id="XM_038198824.1">
    <property type="protein sequence ID" value="XP_038054752.1"/>
    <property type="gene ID" value="LOC119726945"/>
</dbReference>
<evidence type="ECO:0000313" key="5">
    <source>
        <dbReference type="Proteomes" id="UP000887568"/>
    </source>
</evidence>
<feature type="transmembrane region" description="Helical" evidence="2">
    <location>
        <begin position="243"/>
        <end position="264"/>
    </location>
</feature>
<feature type="chain" id="PRO_5037033742" description="TNFR-Cys domain-containing protein" evidence="3">
    <location>
        <begin position="20"/>
        <end position="309"/>
    </location>
</feature>
<evidence type="ECO:0000313" key="4">
    <source>
        <dbReference type="EnsemblMetazoa" id="XP_038054752.1"/>
    </source>
</evidence>
<feature type="signal peptide" evidence="3">
    <location>
        <begin position="1"/>
        <end position="19"/>
    </location>
</feature>
<keyword evidence="3" id="KW-0732">Signal</keyword>
<keyword evidence="2" id="KW-1133">Transmembrane helix</keyword>
<evidence type="ECO:0000256" key="2">
    <source>
        <dbReference type="SAM" id="Phobius"/>
    </source>
</evidence>